<keyword evidence="4" id="KW-1185">Reference proteome</keyword>
<reference evidence="3" key="1">
    <citation type="submission" date="2022-10" db="EMBL/GenBank/DDBJ databases">
        <title>Chryseobacterium sp. nov., a novel bacterial species.</title>
        <authorList>
            <person name="Cao Y."/>
        </authorList>
    </citation>
    <scope>NUCLEOTIDE SEQUENCE</scope>
    <source>
        <strain evidence="3">KC 927</strain>
    </source>
</reference>
<dbReference type="InterPro" id="IPR016032">
    <property type="entry name" value="Sig_transdc_resp-reg_C-effctor"/>
</dbReference>
<dbReference type="Gene3D" id="1.25.40.10">
    <property type="entry name" value="Tetratricopeptide repeat domain"/>
    <property type="match status" value="2"/>
</dbReference>
<dbReference type="RefSeq" id="WP_267281497.1">
    <property type="nucleotide sequence ID" value="NZ_JAOVZV010000010.1"/>
</dbReference>
<keyword evidence="2" id="KW-1133">Transmembrane helix</keyword>
<evidence type="ECO:0000256" key="1">
    <source>
        <dbReference type="PROSITE-ProRule" id="PRU00339"/>
    </source>
</evidence>
<dbReference type="InterPro" id="IPR036388">
    <property type="entry name" value="WH-like_DNA-bd_sf"/>
</dbReference>
<dbReference type="EMBL" id="JAOVZV010000010">
    <property type="protein sequence ID" value="MCX8532972.1"/>
    <property type="molecule type" value="Genomic_DNA"/>
</dbReference>
<name>A0ABT3Y492_9FLAO</name>
<proteinExistence type="predicted"/>
<gene>
    <name evidence="3" type="ORF">OEA66_11495</name>
</gene>
<keyword evidence="1" id="KW-0802">TPR repeat</keyword>
<dbReference type="InterPro" id="IPR011990">
    <property type="entry name" value="TPR-like_helical_dom_sf"/>
</dbReference>
<feature type="transmembrane region" description="Helical" evidence="2">
    <location>
        <begin position="339"/>
        <end position="359"/>
    </location>
</feature>
<dbReference type="InterPro" id="IPR019734">
    <property type="entry name" value="TPR_rpt"/>
</dbReference>
<evidence type="ECO:0000313" key="3">
    <source>
        <dbReference type="EMBL" id="MCX8532972.1"/>
    </source>
</evidence>
<comment type="caution">
    <text evidence="3">The sequence shown here is derived from an EMBL/GenBank/DDBJ whole genome shotgun (WGS) entry which is preliminary data.</text>
</comment>
<dbReference type="SUPFAM" id="SSF46894">
    <property type="entry name" value="C-terminal effector domain of the bipartite response regulators"/>
    <property type="match status" value="1"/>
</dbReference>
<keyword evidence="2" id="KW-0472">Membrane</keyword>
<dbReference type="Proteomes" id="UP001070176">
    <property type="component" value="Unassembled WGS sequence"/>
</dbReference>
<evidence type="ECO:0000313" key="4">
    <source>
        <dbReference type="Proteomes" id="UP001070176"/>
    </source>
</evidence>
<organism evidence="3 4">
    <name type="scientific">Chryseobacterium luquanense</name>
    <dbReference type="NCBI Taxonomy" id="2983766"/>
    <lineage>
        <taxon>Bacteria</taxon>
        <taxon>Pseudomonadati</taxon>
        <taxon>Bacteroidota</taxon>
        <taxon>Flavobacteriia</taxon>
        <taxon>Flavobacteriales</taxon>
        <taxon>Weeksellaceae</taxon>
        <taxon>Chryseobacterium group</taxon>
        <taxon>Chryseobacterium</taxon>
    </lineage>
</organism>
<accession>A0ABT3Y492</accession>
<evidence type="ECO:0000256" key="2">
    <source>
        <dbReference type="SAM" id="Phobius"/>
    </source>
</evidence>
<feature type="repeat" description="TPR" evidence="1">
    <location>
        <begin position="110"/>
        <end position="143"/>
    </location>
</feature>
<dbReference type="Gene3D" id="1.10.10.10">
    <property type="entry name" value="Winged helix-like DNA-binding domain superfamily/Winged helix DNA-binding domain"/>
    <property type="match status" value="1"/>
</dbReference>
<keyword evidence="2" id="KW-0812">Transmembrane</keyword>
<dbReference type="SUPFAM" id="SSF48452">
    <property type="entry name" value="TPR-like"/>
    <property type="match status" value="1"/>
</dbReference>
<sequence length="490" mass="57759">MKIFKYFLVLIFIVSYPLNKGQKKNYPKIDTALSRIYFQSINTFDFINGIRESTKLINESKKLNYKKGIAKGSLNIGNFLVNLNRYKEALIYLEIAEKNNLETEDYLTRSEIYTEYGKIYGMLNLHQRAIDSFDKAINENKKVKDSRLKILNLQIAYACKAESSKLISQYDSTYIYFKKAYALDPDPITGANIADYFIKYKKEHIDSAEYYLKAAEINYQQKEYDSFQKLAYLLVYGEYYFQKADYNKSLEKYLETEKMSAQLKRPDVRVEAYAFISKIYSKLQNPQKSAVYLKMQADLSDSLKIINNVALDLSVEKLIKEKESEKLKEAETLRKKNRYILVTVIFITVLIITSGYLFYVRKKREKEILINDQKGLIQKKEAENKNLEFKVNYAFEEIMHLAKRNSPHFLVRFKQVYPEFCQKIIALQPDLLNSELTFCAYLKLNFSTKEIAAYTFVTEKAVQTRKSRIRKKFDISSDEDLYMWFQNKDL</sequence>
<evidence type="ECO:0008006" key="5">
    <source>
        <dbReference type="Google" id="ProtNLM"/>
    </source>
</evidence>
<dbReference type="PROSITE" id="PS50005">
    <property type="entry name" value="TPR"/>
    <property type="match status" value="1"/>
</dbReference>
<dbReference type="SUPFAM" id="SSF81901">
    <property type="entry name" value="HCP-like"/>
    <property type="match status" value="1"/>
</dbReference>
<protein>
    <recommendedName>
        <fullName evidence="5">HTH luxR-type domain-containing protein</fullName>
    </recommendedName>
</protein>
<dbReference type="SMART" id="SM00028">
    <property type="entry name" value="TPR"/>
    <property type="match status" value="4"/>
</dbReference>